<dbReference type="InterPro" id="IPR009009">
    <property type="entry name" value="RlpA-like_DPBB"/>
</dbReference>
<evidence type="ECO:0000313" key="2">
    <source>
        <dbReference type="EMBL" id="QDH23939.1"/>
    </source>
</evidence>
<dbReference type="InterPro" id="IPR036908">
    <property type="entry name" value="RlpA-like_sf"/>
</dbReference>
<keyword evidence="3" id="KW-1185">Reference proteome</keyword>
<dbReference type="GO" id="GO:0009279">
    <property type="term" value="C:cell outer membrane"/>
    <property type="evidence" value="ECO:0007669"/>
    <property type="project" value="TreeGrafter"/>
</dbReference>
<proteinExistence type="predicted"/>
<dbReference type="PROSITE" id="PS51257">
    <property type="entry name" value="PROKAR_LIPOPROTEIN"/>
    <property type="match status" value="1"/>
</dbReference>
<gene>
    <name evidence="2" type="ORF">D5366_00110</name>
</gene>
<protein>
    <recommendedName>
        <fullName evidence="1">RlpA-like protein double-psi beta-barrel domain-containing protein</fullName>
    </recommendedName>
</protein>
<evidence type="ECO:0000259" key="1">
    <source>
        <dbReference type="Pfam" id="PF03330"/>
    </source>
</evidence>
<dbReference type="OrthoDB" id="9779128at2"/>
<dbReference type="KEGG" id="ntn:D5366_00110"/>
<evidence type="ECO:0000313" key="3">
    <source>
        <dbReference type="Proteomes" id="UP000317214"/>
    </source>
</evidence>
<dbReference type="PANTHER" id="PTHR34183">
    <property type="entry name" value="ENDOLYTIC PEPTIDOGLYCAN TRANSGLYCOSYLASE RLPA"/>
    <property type="match status" value="1"/>
</dbReference>
<dbReference type="PANTHER" id="PTHR34183:SF1">
    <property type="entry name" value="ENDOLYTIC PEPTIDOGLYCAN TRANSGLYCOSYLASE RLPA"/>
    <property type="match status" value="1"/>
</dbReference>
<reference evidence="2 3" key="1">
    <citation type="submission" date="2018-09" db="EMBL/GenBank/DDBJ databases">
        <title>The complete genome sequence of Neokomagataea tanensis NBRC 106556(T).</title>
        <authorList>
            <person name="Chua K.-O."/>
            <person name="See-Too W.-S."/>
            <person name="Hong K.-W."/>
            <person name="Yin W.-F."/>
            <person name="Chan K.-G."/>
        </authorList>
    </citation>
    <scope>NUCLEOTIDE SEQUENCE [LARGE SCALE GENOMIC DNA]</scope>
    <source>
        <strain evidence="3">AH13 \ NBRC 106556</strain>
    </source>
</reference>
<name>A0A4Y6V1N1_9PROT</name>
<dbReference type="RefSeq" id="WP_141491774.1">
    <property type="nucleotide sequence ID" value="NZ_CP032485.1"/>
</dbReference>
<sequence length="288" mass="30580">MRLKYWLGAACCLTVGACHRPAPSSSENLTAQPHYTLGKPWAAGKHWFYPAERFALNTTGVAVVQQHGSAGGLTADGEIWQSTSMAGAMQDVQLPIIVRVKNLANGRAVRIRVNDRGPERSDRILAVTPRVAELLAMANDTPVQIIEDENATRALDDALGGPTLEVKAAPLSGVHAESLDGTGAVHDYGSSSGNDAKAVENVVADLPQQWTQEAPGPTGIYVELGRFQSQNAAQMVAQRCSGQLRYGAARDGLVWNVQLGSYTSQKAADVALDLTPNCGVEGARIVIK</sequence>
<dbReference type="Proteomes" id="UP000317214">
    <property type="component" value="Chromosome"/>
</dbReference>
<dbReference type="Pfam" id="PF03330">
    <property type="entry name" value="DPBB_1"/>
    <property type="match status" value="1"/>
</dbReference>
<dbReference type="Gene3D" id="2.40.40.10">
    <property type="entry name" value="RlpA-like domain"/>
    <property type="match status" value="1"/>
</dbReference>
<dbReference type="EMBL" id="CP032485">
    <property type="protein sequence ID" value="QDH23939.1"/>
    <property type="molecule type" value="Genomic_DNA"/>
</dbReference>
<organism evidence="2 3">
    <name type="scientific">Neokomagataea tanensis</name>
    <dbReference type="NCBI Taxonomy" id="661191"/>
    <lineage>
        <taxon>Bacteria</taxon>
        <taxon>Pseudomonadati</taxon>
        <taxon>Pseudomonadota</taxon>
        <taxon>Alphaproteobacteria</taxon>
        <taxon>Acetobacterales</taxon>
        <taxon>Acetobacteraceae</taxon>
        <taxon>Neokomagataea</taxon>
    </lineage>
</organism>
<accession>A0A4Y6V1N1</accession>
<dbReference type="AlphaFoldDB" id="A0A4Y6V1N1"/>
<dbReference type="CDD" id="cd22268">
    <property type="entry name" value="DPBB_RlpA-like"/>
    <property type="match status" value="1"/>
</dbReference>
<feature type="domain" description="RlpA-like protein double-psi beta-barrel" evidence="1">
    <location>
        <begin position="72"/>
        <end position="142"/>
    </location>
</feature>